<dbReference type="AlphaFoldDB" id="A0A7S2UDE5"/>
<feature type="compositionally biased region" description="Basic and acidic residues" evidence="1">
    <location>
        <begin position="14"/>
        <end position="30"/>
    </location>
</feature>
<name>A0A7S2UDE5_9STRA</name>
<reference evidence="2" key="1">
    <citation type="submission" date="2021-01" db="EMBL/GenBank/DDBJ databases">
        <authorList>
            <person name="Corre E."/>
            <person name="Pelletier E."/>
            <person name="Niang G."/>
            <person name="Scheremetjew M."/>
            <person name="Finn R."/>
            <person name="Kale V."/>
            <person name="Holt S."/>
            <person name="Cochrane G."/>
            <person name="Meng A."/>
            <person name="Brown T."/>
            <person name="Cohen L."/>
        </authorList>
    </citation>
    <scope>NUCLEOTIDE SEQUENCE</scope>
    <source>
        <strain evidence="2">CCMP2084</strain>
    </source>
</reference>
<organism evidence="2">
    <name type="scientific">Attheya septentrionalis</name>
    <dbReference type="NCBI Taxonomy" id="420275"/>
    <lineage>
        <taxon>Eukaryota</taxon>
        <taxon>Sar</taxon>
        <taxon>Stramenopiles</taxon>
        <taxon>Ochrophyta</taxon>
        <taxon>Bacillariophyta</taxon>
        <taxon>Coscinodiscophyceae</taxon>
        <taxon>Chaetocerotophycidae</taxon>
        <taxon>Chaetocerotales</taxon>
        <taxon>Attheyaceae</taxon>
        <taxon>Attheya</taxon>
    </lineage>
</organism>
<protein>
    <submittedName>
        <fullName evidence="2">Uncharacterized protein</fullName>
    </submittedName>
</protein>
<proteinExistence type="predicted"/>
<gene>
    <name evidence="2" type="ORF">ASEP1449_LOCUS6066</name>
</gene>
<accession>A0A7S2UDE5</accession>
<evidence type="ECO:0000256" key="1">
    <source>
        <dbReference type="SAM" id="MobiDB-lite"/>
    </source>
</evidence>
<feature type="region of interest" description="Disordered" evidence="1">
    <location>
        <begin position="1"/>
        <end position="59"/>
    </location>
</feature>
<dbReference type="EMBL" id="HBHQ01008990">
    <property type="protein sequence ID" value="CAD9814241.1"/>
    <property type="molecule type" value="Transcribed_RNA"/>
</dbReference>
<evidence type="ECO:0000313" key="2">
    <source>
        <dbReference type="EMBL" id="CAD9814241.1"/>
    </source>
</evidence>
<sequence>MFNLNKSTLCGPDQTDKDRTQRTNEGHDETGTFLESAVLQDRYDDNNSGTGEKPDRDGVVACRDSWSDVSWDDVRRVAFEGRDKKTHTSTRGFLVHDDINYTTEGFGSNARGNLFPLIHIALATRLVPMYSNKGLARNRGRDYKDLDVAKVFGFEDRFSVEQLSDIFHTGTDNQKRIIEVNTWTDSSLGSACGDANILVEMINKHISLLDNGKDQNGDEDQQPWLIILYGALKYMNPSPAVHSWLQKRSIQWKKQLQLLDKQHKDSFRIAMHIRVPEEWCPQIWKDVNHVDKFESAVRVIHDSIAKDQNTFSSIKVDVFTEDRFSIEAESKLRCILPKDTTFTIQRGSPITILSDIQTMACADVLVVSSSHFSALAGYFCTPSCLIVLADDQNDYFDTHARVLGCTVLPVGCPGLPRAIQLKYTPHSSV</sequence>